<feature type="transmembrane region" description="Helical" evidence="5">
    <location>
        <begin position="161"/>
        <end position="180"/>
    </location>
</feature>
<evidence type="ECO:0000256" key="3">
    <source>
        <dbReference type="ARBA" id="ARBA00022989"/>
    </source>
</evidence>
<sequence>MEKEFALMMGRDLALLIPEIIILLTVVFALIAEMLRAPRIALAVTVTGLLLATWQSFLLLGLNTTVFGGTFRIDLLSVWAKIILLPTTVLSLLLARAELTGSDREGTVYVLVTLVSLASILLAGVGDSMLLVLGVLLSGLASFALVAYPRNDSATEAAMKFFVFGSVVTSIMIFGLSYWFGGSGSTLLSELRQLETSPALAVIGFIAVIIGLGYKASLVPLHFWAPDAYEGAPISIAAYLSVVPKIGAILAFAQVVRDIPMATGWPLIIAVVAVLTMTYGYLAALVQKNVVRLLAYSSVAQAGYFLLGIVAVGTSSLALPSLIIFSAAYAAMNIGAFAIVMRVGRTLDNFKSMGRQSPVLGVAMVLFLLSLAGIPPLAGFVGKFLLFGAAIDAGFLWLTVVAILNSVLSLAVYLRIMVPMYKQQSHCHEPTTNVAATTVPSLLIKLVWGTALLFTIGIGLAAQLLLKQLG</sequence>
<dbReference type="InterPro" id="IPR010096">
    <property type="entry name" value="NADH-Q_OxRdtase_suN/2"/>
</dbReference>
<dbReference type="PANTHER" id="PTHR22773">
    <property type="entry name" value="NADH DEHYDROGENASE"/>
    <property type="match status" value="1"/>
</dbReference>
<feature type="transmembrane region" description="Helical" evidence="5">
    <location>
        <begin position="262"/>
        <end position="286"/>
    </location>
</feature>
<feature type="transmembrane region" description="Helical" evidence="5">
    <location>
        <begin position="318"/>
        <end position="339"/>
    </location>
</feature>
<feature type="transmembrane region" description="Helical" evidence="5">
    <location>
        <begin position="359"/>
        <end position="378"/>
    </location>
</feature>
<evidence type="ECO:0000259" key="6">
    <source>
        <dbReference type="Pfam" id="PF00361"/>
    </source>
</evidence>
<accession>A0A3B0ZTT2</accession>
<feature type="transmembrane region" description="Helical" evidence="5">
    <location>
        <begin position="39"/>
        <end position="58"/>
    </location>
</feature>
<feature type="transmembrane region" description="Helical" evidence="5">
    <location>
        <begin position="384"/>
        <end position="414"/>
    </location>
</feature>
<feature type="transmembrane region" description="Helical" evidence="5">
    <location>
        <begin position="13"/>
        <end position="32"/>
    </location>
</feature>
<dbReference type="AlphaFoldDB" id="A0A3B0ZTT2"/>
<feature type="transmembrane region" description="Helical" evidence="5">
    <location>
        <begin position="446"/>
        <end position="466"/>
    </location>
</feature>
<evidence type="ECO:0000256" key="4">
    <source>
        <dbReference type="ARBA" id="ARBA00023136"/>
    </source>
</evidence>
<dbReference type="EC" id="1.6.5.3" evidence="7"/>
<feature type="transmembrane region" description="Helical" evidence="5">
    <location>
        <begin position="293"/>
        <end position="312"/>
    </location>
</feature>
<evidence type="ECO:0000256" key="5">
    <source>
        <dbReference type="SAM" id="Phobius"/>
    </source>
</evidence>
<evidence type="ECO:0000256" key="1">
    <source>
        <dbReference type="ARBA" id="ARBA00004141"/>
    </source>
</evidence>
<evidence type="ECO:0000256" key="2">
    <source>
        <dbReference type="ARBA" id="ARBA00022692"/>
    </source>
</evidence>
<feature type="transmembrane region" description="Helical" evidence="5">
    <location>
        <begin position="107"/>
        <end position="125"/>
    </location>
</feature>
<dbReference type="HAMAP" id="MF_00445">
    <property type="entry name" value="NDH1_NuoN_1"/>
    <property type="match status" value="1"/>
</dbReference>
<keyword evidence="2 5" id="KW-0812">Transmembrane</keyword>
<gene>
    <name evidence="7" type="ORF">MNBD_GAMMA23-1394</name>
</gene>
<keyword evidence="7" id="KW-0830">Ubiquinone</keyword>
<feature type="transmembrane region" description="Helical" evidence="5">
    <location>
        <begin position="200"/>
        <end position="224"/>
    </location>
</feature>
<dbReference type="GO" id="GO:0008137">
    <property type="term" value="F:NADH dehydrogenase (ubiquinone) activity"/>
    <property type="evidence" value="ECO:0007669"/>
    <property type="project" value="InterPro"/>
</dbReference>
<protein>
    <submittedName>
        <fullName evidence="7">NADH-ubiquinone oxidoreductase chain N</fullName>
        <ecNumber evidence="7">1.6.5.3</ecNumber>
    </submittedName>
</protein>
<dbReference type="Pfam" id="PF00361">
    <property type="entry name" value="Proton_antipo_M"/>
    <property type="match status" value="1"/>
</dbReference>
<dbReference type="EMBL" id="UOFT01000054">
    <property type="protein sequence ID" value="VAW96965.1"/>
    <property type="molecule type" value="Genomic_DNA"/>
</dbReference>
<feature type="transmembrane region" description="Helical" evidence="5">
    <location>
        <begin position="236"/>
        <end position="256"/>
    </location>
</feature>
<dbReference type="InterPro" id="IPR001750">
    <property type="entry name" value="ND/Mrp_TM"/>
</dbReference>
<feature type="transmembrane region" description="Helical" evidence="5">
    <location>
        <begin position="131"/>
        <end position="149"/>
    </location>
</feature>
<comment type="subcellular location">
    <subcellularLocation>
        <location evidence="1">Membrane</location>
        <topology evidence="1">Multi-pass membrane protein</topology>
    </subcellularLocation>
</comment>
<proteinExistence type="inferred from homology"/>
<reference evidence="7" key="1">
    <citation type="submission" date="2018-06" db="EMBL/GenBank/DDBJ databases">
        <authorList>
            <person name="Zhirakovskaya E."/>
        </authorList>
    </citation>
    <scope>NUCLEOTIDE SEQUENCE</scope>
</reference>
<dbReference type="GO" id="GO:0042773">
    <property type="term" value="P:ATP synthesis coupled electron transport"/>
    <property type="evidence" value="ECO:0007669"/>
    <property type="project" value="InterPro"/>
</dbReference>
<dbReference type="GO" id="GO:0016020">
    <property type="term" value="C:membrane"/>
    <property type="evidence" value="ECO:0007669"/>
    <property type="project" value="UniProtKB-SubCell"/>
</dbReference>
<dbReference type="GO" id="GO:0016491">
    <property type="term" value="F:oxidoreductase activity"/>
    <property type="evidence" value="ECO:0007669"/>
    <property type="project" value="UniProtKB-KW"/>
</dbReference>
<feature type="domain" description="NADH:quinone oxidoreductase/Mrp antiporter transmembrane" evidence="6">
    <location>
        <begin position="127"/>
        <end position="409"/>
    </location>
</feature>
<keyword evidence="7" id="KW-0560">Oxidoreductase</keyword>
<evidence type="ECO:0000313" key="7">
    <source>
        <dbReference type="EMBL" id="VAW96965.1"/>
    </source>
</evidence>
<keyword evidence="3 5" id="KW-1133">Transmembrane helix</keyword>
<keyword evidence="4 5" id="KW-0472">Membrane</keyword>
<name>A0A3B0ZTT2_9ZZZZ</name>
<feature type="transmembrane region" description="Helical" evidence="5">
    <location>
        <begin position="78"/>
        <end position="95"/>
    </location>
</feature>
<organism evidence="7">
    <name type="scientific">hydrothermal vent metagenome</name>
    <dbReference type="NCBI Taxonomy" id="652676"/>
    <lineage>
        <taxon>unclassified sequences</taxon>
        <taxon>metagenomes</taxon>
        <taxon>ecological metagenomes</taxon>
    </lineage>
</organism>